<gene>
    <name evidence="1" type="ORF">RRG08_063488</name>
</gene>
<feature type="non-terminal residue" evidence="1">
    <location>
        <position position="1"/>
    </location>
</feature>
<accession>A0AAE1DX33</accession>
<dbReference type="Proteomes" id="UP001283361">
    <property type="component" value="Unassembled WGS sequence"/>
</dbReference>
<evidence type="ECO:0000313" key="1">
    <source>
        <dbReference type="EMBL" id="KAK3786256.1"/>
    </source>
</evidence>
<protein>
    <submittedName>
        <fullName evidence="1">Uncharacterized protein</fullName>
    </submittedName>
</protein>
<sequence>NDDLDCDVTLDIPPIPFAPTIVQRYHDKGREKCAGTLEIKCLATRPGQTSEMRNYRRFTIIVMKNFKVIVKAALKTRRFVRQGDLAWTRETRPGQWLLC</sequence>
<organism evidence="1 2">
    <name type="scientific">Elysia crispata</name>
    <name type="common">lettuce slug</name>
    <dbReference type="NCBI Taxonomy" id="231223"/>
    <lineage>
        <taxon>Eukaryota</taxon>
        <taxon>Metazoa</taxon>
        <taxon>Spiralia</taxon>
        <taxon>Lophotrochozoa</taxon>
        <taxon>Mollusca</taxon>
        <taxon>Gastropoda</taxon>
        <taxon>Heterobranchia</taxon>
        <taxon>Euthyneura</taxon>
        <taxon>Panpulmonata</taxon>
        <taxon>Sacoglossa</taxon>
        <taxon>Placobranchoidea</taxon>
        <taxon>Plakobranchidae</taxon>
        <taxon>Elysia</taxon>
    </lineage>
</organism>
<keyword evidence="2" id="KW-1185">Reference proteome</keyword>
<comment type="caution">
    <text evidence="1">The sequence shown here is derived from an EMBL/GenBank/DDBJ whole genome shotgun (WGS) entry which is preliminary data.</text>
</comment>
<proteinExistence type="predicted"/>
<evidence type="ECO:0000313" key="2">
    <source>
        <dbReference type="Proteomes" id="UP001283361"/>
    </source>
</evidence>
<dbReference type="EMBL" id="JAWDGP010001993">
    <property type="protein sequence ID" value="KAK3786256.1"/>
    <property type="molecule type" value="Genomic_DNA"/>
</dbReference>
<name>A0AAE1DX33_9GAST</name>
<reference evidence="1" key="1">
    <citation type="journal article" date="2023" name="G3 (Bethesda)">
        <title>A reference genome for the long-term kleptoplast-retaining sea slug Elysia crispata morphotype clarki.</title>
        <authorList>
            <person name="Eastman K.E."/>
            <person name="Pendleton A.L."/>
            <person name="Shaikh M.A."/>
            <person name="Suttiyut T."/>
            <person name="Ogas R."/>
            <person name="Tomko P."/>
            <person name="Gavelis G."/>
            <person name="Widhalm J.R."/>
            <person name="Wisecaver J.H."/>
        </authorList>
    </citation>
    <scope>NUCLEOTIDE SEQUENCE</scope>
    <source>
        <strain evidence="1">ECLA1</strain>
    </source>
</reference>
<dbReference type="AlphaFoldDB" id="A0AAE1DX33"/>